<evidence type="ECO:0000256" key="4">
    <source>
        <dbReference type="ARBA" id="ARBA00023136"/>
    </source>
</evidence>
<dbReference type="RefSeq" id="WP_131912989.1">
    <property type="nucleotide sequence ID" value="NZ_OU594967.1"/>
</dbReference>
<keyword evidence="4 10" id="KW-0472">Membrane</keyword>
<dbReference type="InterPro" id="IPR050330">
    <property type="entry name" value="Bact_OuterMem_StrucFunc"/>
</dbReference>
<keyword evidence="3 12" id="KW-0732">Signal</keyword>
<evidence type="ECO:0000256" key="1">
    <source>
        <dbReference type="ARBA" id="ARBA00004442"/>
    </source>
</evidence>
<dbReference type="Proteomes" id="UP000295565">
    <property type="component" value="Unassembled WGS sequence"/>
</dbReference>
<feature type="chain" id="PRO_5020948435" description="Peptidoglycan-associated protein" evidence="12">
    <location>
        <begin position="24"/>
        <end position="183"/>
    </location>
</feature>
<dbReference type="InterPro" id="IPR036737">
    <property type="entry name" value="OmpA-like_sf"/>
</dbReference>
<dbReference type="InterPro" id="IPR039001">
    <property type="entry name" value="Pal"/>
</dbReference>
<comment type="similarity">
    <text evidence="9">Belongs to the Pal lipoprotein family.</text>
</comment>
<feature type="signal peptide" evidence="12">
    <location>
        <begin position="1"/>
        <end position="23"/>
    </location>
</feature>
<keyword evidence="6" id="KW-0998">Cell outer membrane</keyword>
<name>A0A4R1JNJ3_9GAMM</name>
<keyword evidence="15" id="KW-1185">Reference proteome</keyword>
<gene>
    <name evidence="9" type="primary">pal</name>
    <name evidence="14" type="ORF">EV690_2197</name>
</gene>
<dbReference type="InterPro" id="IPR006690">
    <property type="entry name" value="OMPA-like_CS"/>
</dbReference>
<feature type="domain" description="OmpA-like" evidence="13">
    <location>
        <begin position="70"/>
        <end position="183"/>
    </location>
</feature>
<dbReference type="PANTHER" id="PTHR30329">
    <property type="entry name" value="STATOR ELEMENT OF FLAGELLAR MOTOR COMPLEX"/>
    <property type="match status" value="1"/>
</dbReference>
<evidence type="ECO:0000256" key="10">
    <source>
        <dbReference type="PROSITE-ProRule" id="PRU00473"/>
    </source>
</evidence>
<proteinExistence type="inferred from homology"/>
<accession>A0A4R1JNJ3</accession>
<dbReference type="PROSITE" id="PS51123">
    <property type="entry name" value="OMPA_2"/>
    <property type="match status" value="1"/>
</dbReference>
<evidence type="ECO:0000256" key="7">
    <source>
        <dbReference type="ARBA" id="ARBA00023288"/>
    </source>
</evidence>
<dbReference type="InterPro" id="IPR006665">
    <property type="entry name" value="OmpA-like"/>
</dbReference>
<comment type="caution">
    <text evidence="14">The sequence shown here is derived from an EMBL/GenBank/DDBJ whole genome shotgun (WGS) entry which is preliminary data.</text>
</comment>
<dbReference type="OrthoDB" id="9809164at2"/>
<dbReference type="AlphaFoldDB" id="A0A4R1JNJ3"/>
<evidence type="ECO:0000256" key="9">
    <source>
        <dbReference type="HAMAP-Rule" id="MF_02204"/>
    </source>
</evidence>
<keyword evidence="7 14" id="KW-0449">Lipoprotein</keyword>
<dbReference type="InterPro" id="IPR006664">
    <property type="entry name" value="OMP_bac"/>
</dbReference>
<organism evidence="14 15">
    <name type="scientific">Celerinatantimonas diazotrophica</name>
    <dbReference type="NCBI Taxonomy" id="412034"/>
    <lineage>
        <taxon>Bacteria</taxon>
        <taxon>Pseudomonadati</taxon>
        <taxon>Pseudomonadota</taxon>
        <taxon>Gammaproteobacteria</taxon>
        <taxon>Celerinatantimonadaceae</taxon>
        <taxon>Celerinatantimonas</taxon>
    </lineage>
</organism>
<dbReference type="GO" id="GO:0051301">
    <property type="term" value="P:cell division"/>
    <property type="evidence" value="ECO:0007669"/>
    <property type="project" value="UniProtKB-UniRule"/>
</dbReference>
<evidence type="ECO:0000313" key="14">
    <source>
        <dbReference type="EMBL" id="TCK52089.1"/>
    </source>
</evidence>
<dbReference type="SUPFAM" id="SSF103088">
    <property type="entry name" value="OmpA-like"/>
    <property type="match status" value="1"/>
</dbReference>
<dbReference type="CDD" id="cd07185">
    <property type="entry name" value="OmpA_C-like"/>
    <property type="match status" value="1"/>
</dbReference>
<evidence type="ECO:0000313" key="15">
    <source>
        <dbReference type="Proteomes" id="UP000295565"/>
    </source>
</evidence>
<evidence type="ECO:0000256" key="2">
    <source>
        <dbReference type="ARBA" id="ARBA00022618"/>
    </source>
</evidence>
<dbReference type="InterPro" id="IPR014169">
    <property type="entry name" value="Pal_lipo_C"/>
</dbReference>
<sequence>MQLQTYCKGLLIALTLGALTACSTHTGTSGANGSQTAGSASSNGSQQNGQDGVQIGSASQVLTPQERQQKQLNELKQNQTIYFDFDKSTIKSQFIKLLEDHAAFLRNHPSVHVLIEGNTDERGTPAYNIALGERRAEAVAQYLESLGVSSDQISTISYGEEKPVDNSHTAAGMAKNRRAVLVY</sequence>
<keyword evidence="5" id="KW-0564">Palmitate</keyword>
<evidence type="ECO:0000256" key="6">
    <source>
        <dbReference type="ARBA" id="ARBA00023237"/>
    </source>
</evidence>
<dbReference type="Gene3D" id="3.30.1330.60">
    <property type="entry name" value="OmpA-like domain"/>
    <property type="match status" value="1"/>
</dbReference>
<dbReference type="HAMAP" id="MF_02204">
    <property type="entry name" value="Pal"/>
    <property type="match status" value="1"/>
</dbReference>
<dbReference type="PROSITE" id="PS01068">
    <property type="entry name" value="OMPA_1"/>
    <property type="match status" value="1"/>
</dbReference>
<evidence type="ECO:0000256" key="8">
    <source>
        <dbReference type="ARBA" id="ARBA00023306"/>
    </source>
</evidence>
<evidence type="ECO:0000256" key="12">
    <source>
        <dbReference type="SAM" id="SignalP"/>
    </source>
</evidence>
<comment type="function">
    <text evidence="9">Part of the Tol-Pal system, which plays a role in outer membrane invagination during cell division and is important for maintaining outer membrane integrity.</text>
</comment>
<feature type="compositionally biased region" description="Low complexity" evidence="11">
    <location>
        <begin position="27"/>
        <end position="49"/>
    </location>
</feature>
<reference evidence="14 15" key="1">
    <citation type="submission" date="2019-03" db="EMBL/GenBank/DDBJ databases">
        <title>Genomic Encyclopedia of Type Strains, Phase IV (KMG-IV): sequencing the most valuable type-strain genomes for metagenomic binning, comparative biology and taxonomic classification.</title>
        <authorList>
            <person name="Goeker M."/>
        </authorList>
    </citation>
    <scope>NUCLEOTIDE SEQUENCE [LARGE SCALE GENOMIC DNA]</scope>
    <source>
        <strain evidence="14 15">DSM 18577</strain>
    </source>
</reference>
<dbReference type="PANTHER" id="PTHR30329:SF21">
    <property type="entry name" value="LIPOPROTEIN YIAD-RELATED"/>
    <property type="match status" value="1"/>
</dbReference>
<comment type="subcellular location">
    <subcellularLocation>
        <location evidence="1">Cell outer membrane</location>
    </subcellularLocation>
</comment>
<comment type="subunit">
    <text evidence="9">The Tol-Pal system is composed of five core proteins: the inner membrane proteins TolA, TolQ and TolR, the periplasmic protein TolB and the outer membrane protein Pal. They form a network linking the inner and outer membranes and the peptidoglycan layer.</text>
</comment>
<feature type="region of interest" description="Disordered" evidence="11">
    <location>
        <begin position="27"/>
        <end position="52"/>
    </location>
</feature>
<evidence type="ECO:0000256" key="3">
    <source>
        <dbReference type="ARBA" id="ARBA00022729"/>
    </source>
</evidence>
<dbReference type="NCBIfam" id="TIGR02802">
    <property type="entry name" value="Pal_lipo"/>
    <property type="match status" value="1"/>
</dbReference>
<evidence type="ECO:0000256" key="11">
    <source>
        <dbReference type="SAM" id="MobiDB-lite"/>
    </source>
</evidence>
<keyword evidence="2 9" id="KW-0132">Cell division</keyword>
<protein>
    <recommendedName>
        <fullName evidence="9">Peptidoglycan-associated protein</fullName>
    </recommendedName>
</protein>
<dbReference type="Pfam" id="PF00691">
    <property type="entry name" value="OmpA"/>
    <property type="match status" value="1"/>
</dbReference>
<evidence type="ECO:0000256" key="5">
    <source>
        <dbReference type="ARBA" id="ARBA00023139"/>
    </source>
</evidence>
<dbReference type="EMBL" id="SMGD01000013">
    <property type="protein sequence ID" value="TCK52089.1"/>
    <property type="molecule type" value="Genomic_DNA"/>
</dbReference>
<evidence type="ECO:0000259" key="13">
    <source>
        <dbReference type="PROSITE" id="PS51123"/>
    </source>
</evidence>
<keyword evidence="8 9" id="KW-0131">Cell cycle</keyword>
<dbReference type="GO" id="GO:0009279">
    <property type="term" value="C:cell outer membrane"/>
    <property type="evidence" value="ECO:0007669"/>
    <property type="project" value="UniProtKB-SubCell"/>
</dbReference>
<dbReference type="PRINTS" id="PR01021">
    <property type="entry name" value="OMPADOMAIN"/>
</dbReference>